<dbReference type="AlphaFoldDB" id="A0AA36J7T1"/>
<comment type="caution">
    <text evidence="1">The sequence shown here is derived from an EMBL/GenBank/DDBJ whole genome shotgun (WGS) entry which is preliminary data.</text>
</comment>
<keyword evidence="2" id="KW-1185">Reference proteome</keyword>
<reference evidence="1" key="1">
    <citation type="submission" date="2023-08" db="EMBL/GenBank/DDBJ databases">
        <authorList>
            <person name="Chen Y."/>
            <person name="Shah S."/>
            <person name="Dougan E. K."/>
            <person name="Thang M."/>
            <person name="Chan C."/>
        </authorList>
    </citation>
    <scope>NUCLEOTIDE SEQUENCE</scope>
</reference>
<organism evidence="1 2">
    <name type="scientific">Effrenium voratum</name>
    <dbReference type="NCBI Taxonomy" id="2562239"/>
    <lineage>
        <taxon>Eukaryota</taxon>
        <taxon>Sar</taxon>
        <taxon>Alveolata</taxon>
        <taxon>Dinophyceae</taxon>
        <taxon>Suessiales</taxon>
        <taxon>Symbiodiniaceae</taxon>
        <taxon>Effrenium</taxon>
    </lineage>
</organism>
<sequence length="143" mass="16244">MLCKGLLSRTQDTLGSGSARAFYKGELINELLECCNLHQLRKLRIIFEDEAARRAHFKKVSVVAFRSLMADVGVRSSLIEDYVRCDKESDLISYDLLLNEAIQEKELRNLQAATNLFNEMDVSRRGCQTQTNTVNFTVNPVLV</sequence>
<name>A0AA36J7T1_9DINO</name>
<gene>
    <name evidence="1" type="ORF">EVOR1521_LOCUS23952</name>
</gene>
<evidence type="ECO:0000313" key="2">
    <source>
        <dbReference type="Proteomes" id="UP001178507"/>
    </source>
</evidence>
<evidence type="ECO:0000313" key="1">
    <source>
        <dbReference type="EMBL" id="CAJ1400647.1"/>
    </source>
</evidence>
<protein>
    <submittedName>
        <fullName evidence="1">Uncharacterized protein</fullName>
    </submittedName>
</protein>
<dbReference type="EMBL" id="CAUJNA010003380">
    <property type="protein sequence ID" value="CAJ1400647.1"/>
    <property type="molecule type" value="Genomic_DNA"/>
</dbReference>
<accession>A0AA36J7T1</accession>
<proteinExistence type="predicted"/>
<dbReference type="Proteomes" id="UP001178507">
    <property type="component" value="Unassembled WGS sequence"/>
</dbReference>